<evidence type="ECO:0000256" key="1">
    <source>
        <dbReference type="PROSITE-ProRule" id="PRU00047"/>
    </source>
</evidence>
<reference evidence="4 5" key="1">
    <citation type="submission" date="2014-09" db="EMBL/GenBank/DDBJ databases">
        <authorList>
            <person name="Ellenberger Sabrina"/>
        </authorList>
    </citation>
    <scope>NUCLEOTIDE SEQUENCE [LARGE SCALE GENOMIC DNA]</scope>
    <source>
        <strain evidence="4 5">CBS 412.66</strain>
    </source>
</reference>
<evidence type="ECO:0000313" key="5">
    <source>
        <dbReference type="Proteomes" id="UP000054107"/>
    </source>
</evidence>
<dbReference type="EMBL" id="LN734014">
    <property type="protein sequence ID" value="CEP19219.1"/>
    <property type="molecule type" value="Genomic_DNA"/>
</dbReference>
<keyword evidence="1" id="KW-0862">Zinc</keyword>
<proteinExistence type="predicted"/>
<keyword evidence="1" id="KW-0479">Metal-binding</keyword>
<dbReference type="Gene3D" id="4.10.60.10">
    <property type="entry name" value="Zinc finger, CCHC-type"/>
    <property type="match status" value="1"/>
</dbReference>
<keyword evidence="1" id="KW-0863">Zinc-finger</keyword>
<name>A0A0B7NVZ4_9FUNG</name>
<dbReference type="GO" id="GO:0003676">
    <property type="term" value="F:nucleic acid binding"/>
    <property type="evidence" value="ECO:0007669"/>
    <property type="project" value="InterPro"/>
</dbReference>
<dbReference type="SUPFAM" id="SSF57756">
    <property type="entry name" value="Retrovirus zinc finger-like domains"/>
    <property type="match status" value="1"/>
</dbReference>
<dbReference type="STRING" id="35722.A0A0B7NVZ4"/>
<gene>
    <name evidence="4" type="primary">PARPA_13531.1 scaffold 46870</name>
</gene>
<keyword evidence="5" id="KW-1185">Reference proteome</keyword>
<dbReference type="InterPro" id="IPR001878">
    <property type="entry name" value="Znf_CCHC"/>
</dbReference>
<dbReference type="SMART" id="SM00343">
    <property type="entry name" value="ZnF_C2HC"/>
    <property type="match status" value="1"/>
</dbReference>
<evidence type="ECO:0000259" key="3">
    <source>
        <dbReference type="PROSITE" id="PS50158"/>
    </source>
</evidence>
<dbReference type="Proteomes" id="UP000054107">
    <property type="component" value="Unassembled WGS sequence"/>
</dbReference>
<dbReference type="AlphaFoldDB" id="A0A0B7NVZ4"/>
<dbReference type="PROSITE" id="PS50158">
    <property type="entry name" value="ZF_CCHC"/>
    <property type="match status" value="1"/>
</dbReference>
<organism evidence="4 5">
    <name type="scientific">Parasitella parasitica</name>
    <dbReference type="NCBI Taxonomy" id="35722"/>
    <lineage>
        <taxon>Eukaryota</taxon>
        <taxon>Fungi</taxon>
        <taxon>Fungi incertae sedis</taxon>
        <taxon>Mucoromycota</taxon>
        <taxon>Mucoromycotina</taxon>
        <taxon>Mucoromycetes</taxon>
        <taxon>Mucorales</taxon>
        <taxon>Mucorineae</taxon>
        <taxon>Mucoraceae</taxon>
        <taxon>Parasitella</taxon>
    </lineage>
</organism>
<feature type="non-terminal residue" evidence="4">
    <location>
        <position position="107"/>
    </location>
</feature>
<feature type="compositionally biased region" description="Gly residues" evidence="2">
    <location>
        <begin position="20"/>
        <end position="42"/>
    </location>
</feature>
<dbReference type="Pfam" id="PF00098">
    <property type="entry name" value="zf-CCHC"/>
    <property type="match status" value="1"/>
</dbReference>
<dbReference type="InterPro" id="IPR036875">
    <property type="entry name" value="Znf_CCHC_sf"/>
</dbReference>
<evidence type="ECO:0000256" key="2">
    <source>
        <dbReference type="SAM" id="MobiDB-lite"/>
    </source>
</evidence>
<protein>
    <recommendedName>
        <fullName evidence="3">CCHC-type domain-containing protein</fullName>
    </recommendedName>
</protein>
<accession>A0A0B7NVZ4</accession>
<feature type="region of interest" description="Disordered" evidence="2">
    <location>
        <begin position="1"/>
        <end position="45"/>
    </location>
</feature>
<evidence type="ECO:0000313" key="4">
    <source>
        <dbReference type="EMBL" id="CEP19219.1"/>
    </source>
</evidence>
<sequence length="107" mass="11857">MMKSWNNYYSGGRGSDHGGTRGGFRGNSRGGYNNGFRGGGRIRGGDRSNVQCLNCKGYGHFMRECPSPTRDQLNYAETGAYEDDYYDASIENKDIDPAAYLYCVLPT</sequence>
<dbReference type="GO" id="GO:0008270">
    <property type="term" value="F:zinc ion binding"/>
    <property type="evidence" value="ECO:0007669"/>
    <property type="project" value="UniProtKB-KW"/>
</dbReference>
<feature type="domain" description="CCHC-type" evidence="3">
    <location>
        <begin position="52"/>
        <end position="67"/>
    </location>
</feature>